<evidence type="ECO:0000256" key="7">
    <source>
        <dbReference type="ARBA" id="ARBA00023118"/>
    </source>
</evidence>
<dbReference type="EMBL" id="CP162411">
    <property type="protein sequence ID" value="XDL16442.1"/>
    <property type="molecule type" value="Genomic_DNA"/>
</dbReference>
<comment type="similarity">
    <text evidence="8">Belongs to the bacterial reverse transcriptase family.</text>
</comment>
<dbReference type="CDD" id="cd03487">
    <property type="entry name" value="RT_Bac_retron_II"/>
    <property type="match status" value="1"/>
</dbReference>
<dbReference type="PANTHER" id="PTHR34047">
    <property type="entry name" value="NUCLEAR INTRON MATURASE 1, MITOCHONDRIAL-RELATED"/>
    <property type="match status" value="1"/>
</dbReference>
<reference evidence="11" key="1">
    <citation type="submission" date="2024-07" db="EMBL/GenBank/DDBJ databases">
        <authorList>
            <person name="Pedron J."/>
        </authorList>
    </citation>
    <scope>NUCLEOTIDE SEQUENCE</scope>
    <source>
        <strain evidence="11">A642-S2-A17</strain>
    </source>
</reference>
<dbReference type="GO" id="GO:0003723">
    <property type="term" value="F:RNA binding"/>
    <property type="evidence" value="ECO:0007669"/>
    <property type="project" value="InterPro"/>
</dbReference>
<dbReference type="PANTHER" id="PTHR34047:SF7">
    <property type="entry name" value="RNA-DIRECTED DNA POLYMERASE"/>
    <property type="match status" value="1"/>
</dbReference>
<keyword evidence="5" id="KW-0460">Magnesium</keyword>
<dbReference type="EC" id="2.7.7.49" evidence="1"/>
<dbReference type="InterPro" id="IPR053543">
    <property type="entry name" value="Bacterial_RT"/>
</dbReference>
<dbReference type="GO" id="GO:0046872">
    <property type="term" value="F:metal ion binding"/>
    <property type="evidence" value="ECO:0007669"/>
    <property type="project" value="UniProtKB-KW"/>
</dbReference>
<dbReference type="InterPro" id="IPR051083">
    <property type="entry name" value="GrpII_Intron_Splice-Mob/Def"/>
</dbReference>
<name>A0AB39IKM8_9GAMM</name>
<evidence type="ECO:0000256" key="1">
    <source>
        <dbReference type="ARBA" id="ARBA00012493"/>
    </source>
</evidence>
<organism evidence="11">
    <name type="scientific">Dickeya oryzae</name>
    <dbReference type="NCBI Taxonomy" id="1240404"/>
    <lineage>
        <taxon>Bacteria</taxon>
        <taxon>Pseudomonadati</taxon>
        <taxon>Pseudomonadota</taxon>
        <taxon>Gammaproteobacteria</taxon>
        <taxon>Enterobacterales</taxon>
        <taxon>Pectobacteriaceae</taxon>
        <taxon>Dickeya</taxon>
    </lineage>
</organism>
<dbReference type="InterPro" id="IPR000477">
    <property type="entry name" value="RT_dom"/>
</dbReference>
<feature type="domain" description="Reverse transcriptase" evidence="10">
    <location>
        <begin position="47"/>
        <end position="286"/>
    </location>
</feature>
<proteinExistence type="inferred from homology"/>
<evidence type="ECO:0000256" key="8">
    <source>
        <dbReference type="ARBA" id="ARBA00034120"/>
    </source>
</evidence>
<sequence>MPIAPQLTIVKNKTKTMSKNNKLSELKSAKNITDLAKIISVPRQSITYVLYGINRLNLAKYHTFKIPKKDGSERTINAPVKELKDIQKKVSSLLQECFRIVCILEGHRNHLKKINSLSHGFIKGKSIITNATPHKNKRFVLNVDLKDFFGQIHYGRVYGFFKNNKHFQLSDEVAKVLANITCYQQGLPQGAPTSPVISNLIAGILDIKLASLAKKYSCYYTRYADDLTFSTNLKEFPPRIASIENGDVRIGSSLEGIIKKCGFDINHKKNRLQFCNSRQDVTGIVVNKKVNVPYDYRNKARVIWHKLKNGKEIYAINSQPEIKKDINYLIGILSHIHNVRREHRVTTKEEYIIPKKPNKKTFDDIFDADSRMYRDVLFFKNFVKNKKPVIVCEGKTDITYLQCALESQAAKHRSLIIKKELQVSFFRPTKTISELFKVTGGTGDIGNLISNYSSYCDEFNRFSLSQPVIILIDNDSGAPAVRSLVNQITKKNFSSNDSFTHVIKNLYVMQTPLIKGGDSAIEDFFDTATLNEKLEKKTFSYKGTFDTDKHYGKNHFAEYVVKPKRKTIDFTGFNVLLNDIKKIIKDYKAKKH</sequence>
<keyword evidence="2" id="KW-0808">Transferase</keyword>
<evidence type="ECO:0000256" key="4">
    <source>
        <dbReference type="ARBA" id="ARBA00022723"/>
    </source>
</evidence>
<evidence type="ECO:0000256" key="6">
    <source>
        <dbReference type="ARBA" id="ARBA00022918"/>
    </source>
</evidence>
<comment type="catalytic activity">
    <reaction evidence="9">
        <text>DNA(n) + a 2'-deoxyribonucleoside 5'-triphosphate = DNA(n+1) + diphosphate</text>
        <dbReference type="Rhea" id="RHEA:22508"/>
        <dbReference type="Rhea" id="RHEA-COMP:17339"/>
        <dbReference type="Rhea" id="RHEA-COMP:17340"/>
        <dbReference type="ChEBI" id="CHEBI:33019"/>
        <dbReference type="ChEBI" id="CHEBI:61560"/>
        <dbReference type="ChEBI" id="CHEBI:173112"/>
        <dbReference type="EC" id="2.7.7.49"/>
    </reaction>
</comment>
<evidence type="ECO:0000256" key="9">
    <source>
        <dbReference type="ARBA" id="ARBA00048173"/>
    </source>
</evidence>
<dbReference type="PRINTS" id="PR00866">
    <property type="entry name" value="RNADNAPOLMS"/>
</dbReference>
<dbReference type="SUPFAM" id="SSF56672">
    <property type="entry name" value="DNA/RNA polymerases"/>
    <property type="match status" value="1"/>
</dbReference>
<keyword evidence="7" id="KW-0051">Antiviral defense</keyword>
<evidence type="ECO:0000256" key="3">
    <source>
        <dbReference type="ARBA" id="ARBA00022695"/>
    </source>
</evidence>
<dbReference type="RefSeq" id="WP_152494859.1">
    <property type="nucleotide sequence ID" value="NZ_CP162411.1"/>
</dbReference>
<evidence type="ECO:0000256" key="5">
    <source>
        <dbReference type="ARBA" id="ARBA00022842"/>
    </source>
</evidence>
<dbReference type="InterPro" id="IPR000123">
    <property type="entry name" value="Reverse_transcriptase_msDNA"/>
</dbReference>
<gene>
    <name evidence="11" type="ORF">LF923_0009490</name>
</gene>
<accession>A0AB39IKM8</accession>
<dbReference type="GO" id="GO:0051607">
    <property type="term" value="P:defense response to virus"/>
    <property type="evidence" value="ECO:0007669"/>
    <property type="project" value="UniProtKB-KW"/>
</dbReference>
<dbReference type="AlphaFoldDB" id="A0AB39IKM8"/>
<keyword evidence="6 11" id="KW-0695">RNA-directed DNA polymerase</keyword>
<evidence type="ECO:0000256" key="2">
    <source>
        <dbReference type="ARBA" id="ARBA00022679"/>
    </source>
</evidence>
<dbReference type="PROSITE" id="PS50878">
    <property type="entry name" value="RT_POL"/>
    <property type="match status" value="1"/>
</dbReference>
<dbReference type="NCBIfam" id="NF038237">
    <property type="entry name" value="retron_Ec67_fus"/>
    <property type="match status" value="1"/>
</dbReference>
<dbReference type="Pfam" id="PF00078">
    <property type="entry name" value="RVT_1"/>
    <property type="match status" value="1"/>
</dbReference>
<keyword evidence="3" id="KW-0548">Nucleotidyltransferase</keyword>
<keyword evidence="4" id="KW-0479">Metal-binding</keyword>
<dbReference type="InterPro" id="IPR043502">
    <property type="entry name" value="DNA/RNA_pol_sf"/>
</dbReference>
<dbReference type="GO" id="GO:0003964">
    <property type="term" value="F:RNA-directed DNA polymerase activity"/>
    <property type="evidence" value="ECO:0007669"/>
    <property type="project" value="UniProtKB-KW"/>
</dbReference>
<evidence type="ECO:0000313" key="11">
    <source>
        <dbReference type="EMBL" id="XDL16442.1"/>
    </source>
</evidence>
<evidence type="ECO:0000259" key="10">
    <source>
        <dbReference type="PROSITE" id="PS50878"/>
    </source>
</evidence>
<protein>
    <recommendedName>
        <fullName evidence="1">RNA-directed DNA polymerase</fullName>
        <ecNumber evidence="1">2.7.7.49</ecNumber>
    </recommendedName>
</protein>